<feature type="transmembrane region" description="Helical" evidence="1">
    <location>
        <begin position="104"/>
        <end position="131"/>
    </location>
</feature>
<accession>A0A2A2H2K5</accession>
<dbReference type="GO" id="GO:0005886">
    <property type="term" value="C:plasma membrane"/>
    <property type="evidence" value="ECO:0007669"/>
    <property type="project" value="UniProtKB-SubCell"/>
</dbReference>
<feature type="transmembrane region" description="Helical" evidence="1">
    <location>
        <begin position="210"/>
        <end position="228"/>
    </location>
</feature>
<dbReference type="OrthoDB" id="68793at2157"/>
<evidence type="ECO:0000256" key="1">
    <source>
        <dbReference type="SAM" id="Phobius"/>
    </source>
</evidence>
<evidence type="ECO:0000313" key="2">
    <source>
        <dbReference type="EMBL" id="PAV03523.1"/>
    </source>
</evidence>
<evidence type="ECO:0008006" key="4">
    <source>
        <dbReference type="Google" id="ProtNLM"/>
    </source>
</evidence>
<dbReference type="GO" id="GO:0140359">
    <property type="term" value="F:ABC-type transporter activity"/>
    <property type="evidence" value="ECO:0007669"/>
    <property type="project" value="InterPro"/>
</dbReference>
<evidence type="ECO:0000313" key="3">
    <source>
        <dbReference type="Proteomes" id="UP000217784"/>
    </source>
</evidence>
<sequence>MQLWKSWVIATKDFSIFRRKKRIIYSLIVVPLLMSIGLPLVIQFMIRPDAPTDEIIILMNAFSYFYVILAYIIPSTLASYSILGEKIEKSLEPLLATPTTDAELLFGKTIASFLPCICVIYVSSIIFMVLIDAFTYNAIGYLFFPNWSMVFILLLAVPLSSILSIQLNVIISSRVNDVRTANQLAFLLFIPFMGVYFLIVANTISLSITTLFLISATLFIIDAALFYISKATFSRDEILTKWK</sequence>
<reference evidence="2 3" key="1">
    <citation type="journal article" date="2017" name="BMC Genomics">
        <title>Genomic analysis of methanogenic archaea reveals a shift towards energy conservation.</title>
        <authorList>
            <person name="Gilmore S.P."/>
            <person name="Henske J.K."/>
            <person name="Sexton J.A."/>
            <person name="Solomon K.V."/>
            <person name="Seppala S."/>
            <person name="Yoo J.I."/>
            <person name="Huyett L.M."/>
            <person name="Pressman A."/>
            <person name="Cogan J.Z."/>
            <person name="Kivenson V."/>
            <person name="Peng X."/>
            <person name="Tan Y."/>
            <person name="Valentine D.L."/>
            <person name="O'Malley M.A."/>
        </authorList>
    </citation>
    <scope>NUCLEOTIDE SEQUENCE [LARGE SCALE GENOMIC DNA]</scope>
    <source>
        <strain evidence="2 3">M.o.H.</strain>
    </source>
</reference>
<keyword evidence="1" id="KW-1133">Transmembrane helix</keyword>
<gene>
    <name evidence="2" type="ORF">ASJ80_00795</name>
</gene>
<feature type="transmembrane region" description="Helical" evidence="1">
    <location>
        <begin position="184"/>
        <end position="204"/>
    </location>
</feature>
<keyword evidence="1" id="KW-0812">Transmembrane</keyword>
<dbReference type="Pfam" id="PF12679">
    <property type="entry name" value="ABC2_membrane_2"/>
    <property type="match status" value="1"/>
</dbReference>
<protein>
    <recommendedName>
        <fullName evidence="4">ABC transporter permease</fullName>
    </recommendedName>
</protein>
<keyword evidence="1" id="KW-0472">Membrane</keyword>
<dbReference type="EMBL" id="LMVM01000038">
    <property type="protein sequence ID" value="PAV03523.1"/>
    <property type="molecule type" value="Genomic_DNA"/>
</dbReference>
<dbReference type="AlphaFoldDB" id="A0A2A2H2K5"/>
<name>A0A2A2H2K5_METBR</name>
<comment type="caution">
    <text evidence="2">The sequence shown here is derived from an EMBL/GenBank/DDBJ whole genome shotgun (WGS) entry which is preliminary data.</text>
</comment>
<feature type="transmembrane region" description="Helical" evidence="1">
    <location>
        <begin position="64"/>
        <end position="83"/>
    </location>
</feature>
<dbReference type="RefSeq" id="WP_069582940.1">
    <property type="nucleotide sequence ID" value="NZ_LMVM01000038.1"/>
</dbReference>
<keyword evidence="3" id="KW-1185">Reference proteome</keyword>
<feature type="transmembrane region" description="Helical" evidence="1">
    <location>
        <begin position="151"/>
        <end position="172"/>
    </location>
</feature>
<organism evidence="2 3">
    <name type="scientific">Methanobacterium bryantii</name>
    <dbReference type="NCBI Taxonomy" id="2161"/>
    <lineage>
        <taxon>Archaea</taxon>
        <taxon>Methanobacteriati</taxon>
        <taxon>Methanobacteriota</taxon>
        <taxon>Methanomada group</taxon>
        <taxon>Methanobacteria</taxon>
        <taxon>Methanobacteriales</taxon>
        <taxon>Methanobacteriaceae</taxon>
        <taxon>Methanobacterium</taxon>
    </lineage>
</organism>
<feature type="transmembrane region" description="Helical" evidence="1">
    <location>
        <begin position="23"/>
        <end position="44"/>
    </location>
</feature>
<dbReference type="Proteomes" id="UP000217784">
    <property type="component" value="Unassembled WGS sequence"/>
</dbReference>
<proteinExistence type="predicted"/>